<dbReference type="SUPFAM" id="SSF57959">
    <property type="entry name" value="Leucine zipper domain"/>
    <property type="match status" value="1"/>
</dbReference>
<feature type="region of interest" description="Disordered" evidence="1">
    <location>
        <begin position="87"/>
        <end position="110"/>
    </location>
</feature>
<dbReference type="Gene3D" id="1.20.5.170">
    <property type="match status" value="1"/>
</dbReference>
<dbReference type="CDD" id="cd14811">
    <property type="entry name" value="bZIP_u2"/>
    <property type="match status" value="1"/>
</dbReference>
<evidence type="ECO:0000313" key="2">
    <source>
        <dbReference type="EMBL" id="KAL3780483.1"/>
    </source>
</evidence>
<reference evidence="2 3" key="1">
    <citation type="journal article" date="2020" name="G3 (Bethesda)">
        <title>Improved Reference Genome for Cyclotella cryptica CCMP332, a Model for Cell Wall Morphogenesis, Salinity Adaptation, and Lipid Production in Diatoms (Bacillariophyta).</title>
        <authorList>
            <person name="Roberts W.R."/>
            <person name="Downey K.M."/>
            <person name="Ruck E.C."/>
            <person name="Traller J.C."/>
            <person name="Alverson A.J."/>
        </authorList>
    </citation>
    <scope>NUCLEOTIDE SEQUENCE [LARGE SCALE GENOMIC DNA]</scope>
    <source>
        <strain evidence="2 3">CCMP332</strain>
    </source>
</reference>
<feature type="compositionally biased region" description="Low complexity" evidence="1">
    <location>
        <begin position="35"/>
        <end position="51"/>
    </location>
</feature>
<dbReference type="InterPro" id="IPR046347">
    <property type="entry name" value="bZIP_sf"/>
</dbReference>
<protein>
    <recommendedName>
        <fullName evidence="4">BZIP domain-containing protein</fullName>
    </recommendedName>
</protein>
<dbReference type="Proteomes" id="UP001516023">
    <property type="component" value="Unassembled WGS sequence"/>
</dbReference>
<name>A0ABD3NZ16_9STRA</name>
<organism evidence="2 3">
    <name type="scientific">Cyclotella cryptica</name>
    <dbReference type="NCBI Taxonomy" id="29204"/>
    <lineage>
        <taxon>Eukaryota</taxon>
        <taxon>Sar</taxon>
        <taxon>Stramenopiles</taxon>
        <taxon>Ochrophyta</taxon>
        <taxon>Bacillariophyta</taxon>
        <taxon>Coscinodiscophyceae</taxon>
        <taxon>Thalassiosirophycidae</taxon>
        <taxon>Stephanodiscales</taxon>
        <taxon>Stephanodiscaceae</taxon>
        <taxon>Cyclotella</taxon>
    </lineage>
</organism>
<evidence type="ECO:0008006" key="4">
    <source>
        <dbReference type="Google" id="ProtNLM"/>
    </source>
</evidence>
<feature type="compositionally biased region" description="Basic residues" evidence="1">
    <location>
        <begin position="245"/>
        <end position="255"/>
    </location>
</feature>
<accession>A0ABD3NZ16</accession>
<feature type="region of interest" description="Disordered" evidence="1">
    <location>
        <begin position="1"/>
        <end position="69"/>
    </location>
</feature>
<keyword evidence="3" id="KW-1185">Reference proteome</keyword>
<proteinExistence type="predicted"/>
<dbReference type="AlphaFoldDB" id="A0ABD3NZ16"/>
<sequence>MSMNNDPTTTAAQNSREATKRLAQQGQWKTPPLPVFAAGGIVGPAAAAPEATTSALSTQAPIPLPTTLPATPDEYARMLQEAYKRGAEAAARAQKQSGDEDDLRASAAPAAAYSSPAPVAGAVASSSHAPHGQFVHHATAPTTAVPPGHPNAAAAAMHAKAANNYNFPTSSSAVPTAAAAVPPHTNYAAAPVRPQAVAPPPPSSMRNHINATVNTVHHSMSMPEISSYHHHQEASANANDEEEKRKKRLARNRASARLRRLKKKNLVDSYEGEVGILEAALSKLRSHKWSSDNNNNNNNHEALIEALSMERGQQPLTAESRRELIQSIVTQQKEQVSNLMECQMENWMLSCLADAMLHSPSDADGHGNANDDTTDEEMKELTTELQDILQLTPDQLTRIQQSSQGCIREIQDLCTVEECLDAILNNRWLLDEGVDEVASQFTSILNPSQLSKFLLWTDHNADAIEKLDYVNVGMGVENGPVFEFGVDEGMDGGE</sequence>
<evidence type="ECO:0000313" key="3">
    <source>
        <dbReference type="Proteomes" id="UP001516023"/>
    </source>
</evidence>
<evidence type="ECO:0000256" key="1">
    <source>
        <dbReference type="SAM" id="MobiDB-lite"/>
    </source>
</evidence>
<feature type="compositionally biased region" description="Polar residues" evidence="1">
    <location>
        <begin position="1"/>
        <end position="28"/>
    </location>
</feature>
<feature type="compositionally biased region" description="Low complexity" evidence="1">
    <location>
        <begin position="58"/>
        <end position="69"/>
    </location>
</feature>
<dbReference type="EMBL" id="JABMIG020000348">
    <property type="protein sequence ID" value="KAL3780483.1"/>
    <property type="molecule type" value="Genomic_DNA"/>
</dbReference>
<comment type="caution">
    <text evidence="2">The sequence shown here is derived from an EMBL/GenBank/DDBJ whole genome shotgun (WGS) entry which is preliminary data.</text>
</comment>
<gene>
    <name evidence="2" type="ORF">HJC23_012568</name>
</gene>
<feature type="region of interest" description="Disordered" evidence="1">
    <location>
        <begin position="226"/>
        <end position="255"/>
    </location>
</feature>